<dbReference type="AlphaFoldDB" id="A0A1V4HJW9"/>
<protein>
    <recommendedName>
        <fullName evidence="1">Plastocyanin-like domain-containing protein</fullName>
    </recommendedName>
</protein>
<evidence type="ECO:0000313" key="2">
    <source>
        <dbReference type="EMBL" id="OPH57560.1"/>
    </source>
</evidence>
<dbReference type="SUPFAM" id="SSF49503">
    <property type="entry name" value="Cupredoxins"/>
    <property type="match status" value="1"/>
</dbReference>
<dbReference type="EMBL" id="MBTG01000012">
    <property type="protein sequence ID" value="OPH57560.1"/>
    <property type="molecule type" value="Genomic_DNA"/>
</dbReference>
<dbReference type="STRING" id="1469647.BC351_03285"/>
<dbReference type="Gene3D" id="2.60.40.420">
    <property type="entry name" value="Cupredoxins - blue copper proteins"/>
    <property type="match status" value="1"/>
</dbReference>
<accession>A0A1V4HJW9</accession>
<comment type="caution">
    <text evidence="2">The sequence shown here is derived from an EMBL/GenBank/DDBJ whole genome shotgun (WGS) entry which is preliminary data.</text>
</comment>
<dbReference type="Proteomes" id="UP000190626">
    <property type="component" value="Unassembled WGS sequence"/>
</dbReference>
<keyword evidence="3" id="KW-1185">Reference proteome</keyword>
<proteinExistence type="predicted"/>
<dbReference type="Pfam" id="PF07732">
    <property type="entry name" value="Cu-oxidase_3"/>
    <property type="match status" value="1"/>
</dbReference>
<evidence type="ECO:0000313" key="3">
    <source>
        <dbReference type="Proteomes" id="UP000190626"/>
    </source>
</evidence>
<dbReference type="InterPro" id="IPR008972">
    <property type="entry name" value="Cupredoxin"/>
</dbReference>
<sequence length="68" mass="7832">MTIRVRNQLPEATSVHWHGLDVPNRMDCVPAVEPSYIGQGQFYDMFKKVKRRKLGVNSGVASFYIRHV</sequence>
<dbReference type="GO" id="GO:0005507">
    <property type="term" value="F:copper ion binding"/>
    <property type="evidence" value="ECO:0007669"/>
    <property type="project" value="InterPro"/>
</dbReference>
<name>A0A1V4HJW9_9BACL</name>
<feature type="domain" description="Plastocyanin-like" evidence="1">
    <location>
        <begin position="2"/>
        <end position="45"/>
    </location>
</feature>
<evidence type="ECO:0000259" key="1">
    <source>
        <dbReference type="Pfam" id="PF07732"/>
    </source>
</evidence>
<dbReference type="InterPro" id="IPR011707">
    <property type="entry name" value="Cu-oxidase-like_N"/>
</dbReference>
<reference evidence="3" key="1">
    <citation type="submission" date="2016-07" db="EMBL/GenBank/DDBJ databases">
        <authorList>
            <person name="Florea S."/>
            <person name="Webb J.S."/>
            <person name="Jaromczyk J."/>
            <person name="Schardl C.L."/>
        </authorList>
    </citation>
    <scope>NUCLEOTIDE SEQUENCE [LARGE SCALE GENOMIC DNA]</scope>
    <source>
        <strain evidence="3">CY1</strain>
    </source>
</reference>
<organism evidence="2 3">
    <name type="scientific">Paenibacillus ferrarius</name>
    <dbReference type="NCBI Taxonomy" id="1469647"/>
    <lineage>
        <taxon>Bacteria</taxon>
        <taxon>Bacillati</taxon>
        <taxon>Bacillota</taxon>
        <taxon>Bacilli</taxon>
        <taxon>Bacillales</taxon>
        <taxon>Paenibacillaceae</taxon>
        <taxon>Paenibacillus</taxon>
    </lineage>
</organism>
<gene>
    <name evidence="2" type="ORF">BC351_03285</name>
</gene>